<dbReference type="Proteomes" id="UP000471521">
    <property type="component" value="Unassembled WGS sequence"/>
</dbReference>
<name>A0A6B0SIL1_9EURY</name>
<evidence type="ECO:0000256" key="1">
    <source>
        <dbReference type="HAMAP-Rule" id="MF_01112"/>
    </source>
</evidence>
<keyword evidence="3" id="KW-1185">Reference proteome</keyword>
<protein>
    <recommendedName>
        <fullName evidence="1">UPF0201 protein GRX66_13375</fullName>
    </recommendedName>
</protein>
<sequence>MSDTEHGVLYSVDVRITAPVQPTEVTDRVVETVTGLFPSADVETRGNRVADGAETTTGASGEERPATRVVAECHDVEAFREQLFEQRILDTARKEFLRNRTDSGFSFDLKKQAAYVGKVNFSVGSPDELGDVHVEVTVHEPDVASFISYLAPETEEGEPVESPE</sequence>
<reference evidence="2 3" key="1">
    <citation type="submission" date="2019-12" db="EMBL/GenBank/DDBJ databases">
        <title>Isolation and characterization of three novel carbon monoxide-oxidizing members of Halobacteria from salione crusts and soils.</title>
        <authorList>
            <person name="Myers M.R."/>
            <person name="King G.M."/>
        </authorList>
    </citation>
    <scope>NUCLEOTIDE SEQUENCE [LARGE SCALE GENOMIC DNA]</scope>
    <source>
        <strain evidence="2 3">PCN9</strain>
    </source>
</reference>
<dbReference type="Gene3D" id="3.30.1440.10">
    <property type="match status" value="1"/>
</dbReference>
<gene>
    <name evidence="2" type="ORF">GRX66_13375</name>
</gene>
<dbReference type="HAMAP" id="MF_01112">
    <property type="entry name" value="UPF0201"/>
    <property type="match status" value="1"/>
</dbReference>
<proteinExistence type="inferred from homology"/>
<dbReference type="Pfam" id="PF01877">
    <property type="entry name" value="RNA_binding"/>
    <property type="match status" value="1"/>
</dbReference>
<evidence type="ECO:0000313" key="3">
    <source>
        <dbReference type="Proteomes" id="UP000471521"/>
    </source>
</evidence>
<accession>A0A6B0SIL1</accession>
<organism evidence="2 3">
    <name type="scientific">Halobacterium bonnevillei</name>
    <dbReference type="NCBI Taxonomy" id="2692200"/>
    <lineage>
        <taxon>Archaea</taxon>
        <taxon>Methanobacteriati</taxon>
        <taxon>Methanobacteriota</taxon>
        <taxon>Stenosarchaea group</taxon>
        <taxon>Halobacteria</taxon>
        <taxon>Halobacteriales</taxon>
        <taxon>Halobacteriaceae</taxon>
        <taxon>Halobacterium</taxon>
    </lineage>
</organism>
<comment type="similarity">
    <text evidence="1">Belongs to the UPF0201 family.</text>
</comment>
<dbReference type="InterPro" id="IPR002739">
    <property type="entry name" value="PAB1135-like"/>
</dbReference>
<dbReference type="PANTHER" id="PTHR39652">
    <property type="entry name" value="UPF0201 PROTEIN TK1335"/>
    <property type="match status" value="1"/>
</dbReference>
<dbReference type="SUPFAM" id="SSF55282">
    <property type="entry name" value="RL5-like"/>
    <property type="match status" value="1"/>
</dbReference>
<dbReference type="PANTHER" id="PTHR39652:SF1">
    <property type="entry name" value="UPF0201 PROTEIN TK1335"/>
    <property type="match status" value="1"/>
</dbReference>
<evidence type="ECO:0000313" key="2">
    <source>
        <dbReference type="EMBL" id="MXR21548.1"/>
    </source>
</evidence>
<dbReference type="AlphaFoldDB" id="A0A6B0SIL1"/>
<dbReference type="InterPro" id="IPR022803">
    <property type="entry name" value="Ribosomal_uL5_dom_sf"/>
</dbReference>
<dbReference type="EMBL" id="WUUU01000124">
    <property type="protein sequence ID" value="MXR21548.1"/>
    <property type="molecule type" value="Genomic_DNA"/>
</dbReference>
<comment type="caution">
    <text evidence="2">The sequence shown here is derived from an EMBL/GenBank/DDBJ whole genome shotgun (WGS) entry which is preliminary data.</text>
</comment>
<dbReference type="RefSeq" id="WP_325064112.1">
    <property type="nucleotide sequence ID" value="NZ_WUUU01000124.1"/>
</dbReference>